<dbReference type="PANTHER" id="PTHR13593">
    <property type="match status" value="1"/>
</dbReference>
<accession>A0AAD6ZGV1</accession>
<dbReference type="GO" id="GO:0006629">
    <property type="term" value="P:lipid metabolic process"/>
    <property type="evidence" value="ECO:0007669"/>
    <property type="project" value="InterPro"/>
</dbReference>
<dbReference type="AlphaFoldDB" id="A0AAD6ZGV1"/>
<dbReference type="InterPro" id="IPR017946">
    <property type="entry name" value="PLC-like_Pdiesterase_TIM-brl"/>
</dbReference>
<reference evidence="2" key="1">
    <citation type="submission" date="2023-03" db="EMBL/GenBank/DDBJ databases">
        <title>Massive genome expansion in bonnet fungi (Mycena s.s.) driven by repeated elements and novel gene families across ecological guilds.</title>
        <authorList>
            <consortium name="Lawrence Berkeley National Laboratory"/>
            <person name="Harder C.B."/>
            <person name="Miyauchi S."/>
            <person name="Viragh M."/>
            <person name="Kuo A."/>
            <person name="Thoen E."/>
            <person name="Andreopoulos B."/>
            <person name="Lu D."/>
            <person name="Skrede I."/>
            <person name="Drula E."/>
            <person name="Henrissat B."/>
            <person name="Morin E."/>
            <person name="Kohler A."/>
            <person name="Barry K."/>
            <person name="LaButti K."/>
            <person name="Morin E."/>
            <person name="Salamov A."/>
            <person name="Lipzen A."/>
            <person name="Mereny Z."/>
            <person name="Hegedus B."/>
            <person name="Baldrian P."/>
            <person name="Stursova M."/>
            <person name="Weitz H."/>
            <person name="Taylor A."/>
            <person name="Grigoriev I.V."/>
            <person name="Nagy L.G."/>
            <person name="Martin F."/>
            <person name="Kauserud H."/>
        </authorList>
    </citation>
    <scope>NUCLEOTIDE SEQUENCE</scope>
    <source>
        <strain evidence="2">CBHHK002</strain>
    </source>
</reference>
<feature type="signal peptide" evidence="1">
    <location>
        <begin position="1"/>
        <end position="18"/>
    </location>
</feature>
<evidence type="ECO:0000313" key="2">
    <source>
        <dbReference type="EMBL" id="KAJ7321360.1"/>
    </source>
</evidence>
<evidence type="ECO:0000313" key="3">
    <source>
        <dbReference type="Proteomes" id="UP001218218"/>
    </source>
</evidence>
<feature type="chain" id="PRO_5042093532" evidence="1">
    <location>
        <begin position="19"/>
        <end position="360"/>
    </location>
</feature>
<dbReference type="GO" id="GO:0008081">
    <property type="term" value="F:phosphoric diester hydrolase activity"/>
    <property type="evidence" value="ECO:0007669"/>
    <property type="project" value="InterPro"/>
</dbReference>
<keyword evidence="1" id="KW-0732">Signal</keyword>
<protein>
    <submittedName>
        <fullName evidence="2">PLC-like phosphodiesterase</fullName>
    </submittedName>
</protein>
<comment type="caution">
    <text evidence="2">The sequence shown here is derived from an EMBL/GenBank/DDBJ whole genome shotgun (WGS) entry which is preliminary data.</text>
</comment>
<proteinExistence type="predicted"/>
<dbReference type="Pfam" id="PF26146">
    <property type="entry name" value="PI-PLC_X"/>
    <property type="match status" value="1"/>
</dbReference>
<dbReference type="PANTHER" id="PTHR13593:SF140">
    <property type="entry name" value="PLC-LIKE PHOSPHODIESTERASE"/>
    <property type="match status" value="1"/>
</dbReference>
<name>A0AAD6ZGV1_9AGAR</name>
<dbReference type="Proteomes" id="UP001218218">
    <property type="component" value="Unassembled WGS sequence"/>
</dbReference>
<gene>
    <name evidence="2" type="ORF">DFH08DRAFT_889570</name>
</gene>
<dbReference type="InterPro" id="IPR051057">
    <property type="entry name" value="PI-PLC_domain"/>
</dbReference>
<keyword evidence="3" id="KW-1185">Reference proteome</keyword>
<organism evidence="2 3">
    <name type="scientific">Mycena albidolilacea</name>
    <dbReference type="NCBI Taxonomy" id="1033008"/>
    <lineage>
        <taxon>Eukaryota</taxon>
        <taxon>Fungi</taxon>
        <taxon>Dikarya</taxon>
        <taxon>Basidiomycota</taxon>
        <taxon>Agaricomycotina</taxon>
        <taxon>Agaricomycetes</taxon>
        <taxon>Agaricomycetidae</taxon>
        <taxon>Agaricales</taxon>
        <taxon>Marasmiineae</taxon>
        <taxon>Mycenaceae</taxon>
        <taxon>Mycena</taxon>
    </lineage>
</organism>
<dbReference type="Gene3D" id="3.20.20.190">
    <property type="entry name" value="Phosphatidylinositol (PI) phosphodiesterase"/>
    <property type="match status" value="1"/>
</dbReference>
<dbReference type="EMBL" id="JARIHO010000051">
    <property type="protein sequence ID" value="KAJ7321360.1"/>
    <property type="molecule type" value="Genomic_DNA"/>
</dbReference>
<evidence type="ECO:0000256" key="1">
    <source>
        <dbReference type="SAM" id="SignalP"/>
    </source>
</evidence>
<sequence length="360" mass="38141">MLPQHLWALICTAAGVLGAISPTKRATICNGHPQFCSRPYSNITYIGAHDSFAFSADPFALARDQEVNITAQLQLGVRLLQAQAHMNGDVLHFCHTSCALFDGGSVLSYLKLVKTFLDKNPNEVLTLLFTNPEGLSPATVWKPVFDAAGISNLTYIPPSLPVKQSDWPTLGSMIDAGTRVVVFLDSQADGPEPVNFILPEFSMIWETPFSVTNASFPCSVNRIHGPLATEDHMYLINHSLNENIIPIGDGVIIPDRLDASTTNGVPSILSHANGCNPLGGNRAPTFVLLDFVNVGAGFKAAGELNGIIAAPSSNASASAAASPTSSRKSAAVPFTPHLSWTLLGLWVAVGGHGLSYGSVL</sequence>
<dbReference type="SUPFAM" id="SSF51695">
    <property type="entry name" value="PLC-like phosphodiesterases"/>
    <property type="match status" value="1"/>
</dbReference>